<gene>
    <name evidence="7" type="ORF">EV666_11032</name>
</gene>
<keyword evidence="4 5" id="KW-0472">Membrane</keyword>
<evidence type="ECO:0000313" key="8">
    <source>
        <dbReference type="Proteomes" id="UP000294881"/>
    </source>
</evidence>
<feature type="transmembrane region" description="Helical" evidence="5">
    <location>
        <begin position="101"/>
        <end position="123"/>
    </location>
</feature>
<reference evidence="7 8" key="1">
    <citation type="submission" date="2019-03" db="EMBL/GenBank/DDBJ databases">
        <title>Genomic Encyclopedia of Type Strains, Phase IV (KMG-IV): sequencing the most valuable type-strain genomes for metagenomic binning, comparative biology and taxonomic classification.</title>
        <authorList>
            <person name="Goeker M."/>
        </authorList>
    </citation>
    <scope>NUCLEOTIDE SEQUENCE [LARGE SCALE GENOMIC DNA]</scope>
    <source>
        <strain evidence="7 8">DSM 22958</strain>
    </source>
</reference>
<dbReference type="InterPro" id="IPR051533">
    <property type="entry name" value="WaaL-like"/>
</dbReference>
<dbReference type="GO" id="GO:0016020">
    <property type="term" value="C:membrane"/>
    <property type="evidence" value="ECO:0007669"/>
    <property type="project" value="UniProtKB-SubCell"/>
</dbReference>
<dbReference type="EMBL" id="SLWL01000010">
    <property type="protein sequence ID" value="TCO11994.1"/>
    <property type="molecule type" value="Genomic_DNA"/>
</dbReference>
<evidence type="ECO:0000256" key="2">
    <source>
        <dbReference type="ARBA" id="ARBA00022692"/>
    </source>
</evidence>
<keyword evidence="7" id="KW-0436">Ligase</keyword>
<dbReference type="GO" id="GO:0016874">
    <property type="term" value="F:ligase activity"/>
    <property type="evidence" value="ECO:0007669"/>
    <property type="project" value="UniProtKB-KW"/>
</dbReference>
<feature type="transmembrane region" description="Helical" evidence="5">
    <location>
        <begin position="129"/>
        <end position="151"/>
    </location>
</feature>
<sequence length="430" mass="45194">MTTADAPNHTPASASGHYLEQAAWVVLAAMPLALAFAVRSSAALIGVAALLALAGAVVAGRGRALAADAWARARSLPGAFLPLFAALAAASLLWHPFPRLGLFAMGEAFAPLVAAAILGLSLGRLRRRAVFILFASLFALACVEVLVELFTGMAWRYAVGMRPALFVLNKPVICFVVLYWPLWSLSEGAPRRGLMMGALAVLMAAAVFKSVSGAAMLALICGALTFGLARLAPRFAWGLVMAGLFAALALAPVKGDLAQRAVPGWALDRLQSLHARDRVEIWQSFGEVTLLRPFTGAGFGVSPKMGDAPVALLVPGEHRTLLAVGHPHDMFLQIWAELGVLGALLAAVALAWLGKALLVLRRREELPPALAAIAAVLVIAEVGHGAWQGWWLAILGAAAIWFCKSFEAVRYDTASGSRAGKSGPGRNIDQ</sequence>
<dbReference type="AlphaFoldDB" id="A0A4R2GQB8"/>
<comment type="subcellular location">
    <subcellularLocation>
        <location evidence="1">Membrane</location>
        <topology evidence="1">Multi-pass membrane protein</topology>
    </subcellularLocation>
</comment>
<dbReference type="PANTHER" id="PTHR37422:SF13">
    <property type="entry name" value="LIPOPOLYSACCHARIDE BIOSYNTHESIS PROTEIN PA4999-RELATED"/>
    <property type="match status" value="1"/>
</dbReference>
<dbReference type="InterPro" id="IPR007016">
    <property type="entry name" value="O-antigen_ligase-rel_domated"/>
</dbReference>
<comment type="caution">
    <text evidence="7">The sequence shown here is derived from an EMBL/GenBank/DDBJ whole genome shotgun (WGS) entry which is preliminary data.</text>
</comment>
<feature type="transmembrane region" description="Helical" evidence="5">
    <location>
        <begin position="334"/>
        <end position="354"/>
    </location>
</feature>
<organism evidence="7 8">
    <name type="scientific">Camelimonas lactis</name>
    <dbReference type="NCBI Taxonomy" id="659006"/>
    <lineage>
        <taxon>Bacteria</taxon>
        <taxon>Pseudomonadati</taxon>
        <taxon>Pseudomonadota</taxon>
        <taxon>Alphaproteobacteria</taxon>
        <taxon>Hyphomicrobiales</taxon>
        <taxon>Chelatococcaceae</taxon>
        <taxon>Camelimonas</taxon>
    </lineage>
</organism>
<evidence type="ECO:0000313" key="7">
    <source>
        <dbReference type="EMBL" id="TCO11994.1"/>
    </source>
</evidence>
<feature type="transmembrane region" description="Helical" evidence="5">
    <location>
        <begin position="366"/>
        <end position="384"/>
    </location>
</feature>
<dbReference type="Pfam" id="PF04932">
    <property type="entry name" value="Wzy_C"/>
    <property type="match status" value="1"/>
</dbReference>
<keyword evidence="8" id="KW-1185">Reference proteome</keyword>
<protein>
    <submittedName>
        <fullName evidence="7">O-antigen ligase</fullName>
    </submittedName>
</protein>
<dbReference type="Proteomes" id="UP000294881">
    <property type="component" value="Unassembled WGS sequence"/>
</dbReference>
<keyword evidence="3 5" id="KW-1133">Transmembrane helix</keyword>
<evidence type="ECO:0000256" key="5">
    <source>
        <dbReference type="SAM" id="Phobius"/>
    </source>
</evidence>
<keyword evidence="2 5" id="KW-0812">Transmembrane</keyword>
<dbReference type="RefSeq" id="WP_132007986.1">
    <property type="nucleotide sequence ID" value="NZ_JBHUNN010000002.1"/>
</dbReference>
<evidence type="ECO:0000259" key="6">
    <source>
        <dbReference type="Pfam" id="PF04932"/>
    </source>
</evidence>
<feature type="transmembrane region" description="Helical" evidence="5">
    <location>
        <begin position="195"/>
        <end position="228"/>
    </location>
</feature>
<feature type="domain" description="O-antigen ligase-related" evidence="6">
    <location>
        <begin position="199"/>
        <end position="346"/>
    </location>
</feature>
<feature type="transmembrane region" description="Helical" evidence="5">
    <location>
        <begin position="163"/>
        <end position="183"/>
    </location>
</feature>
<evidence type="ECO:0000256" key="4">
    <source>
        <dbReference type="ARBA" id="ARBA00023136"/>
    </source>
</evidence>
<feature type="transmembrane region" description="Helical" evidence="5">
    <location>
        <begin position="76"/>
        <end position="94"/>
    </location>
</feature>
<feature type="transmembrane region" description="Helical" evidence="5">
    <location>
        <begin position="235"/>
        <end position="253"/>
    </location>
</feature>
<dbReference type="PANTHER" id="PTHR37422">
    <property type="entry name" value="TEICHURONIC ACID BIOSYNTHESIS PROTEIN TUAE"/>
    <property type="match status" value="1"/>
</dbReference>
<evidence type="ECO:0000256" key="3">
    <source>
        <dbReference type="ARBA" id="ARBA00022989"/>
    </source>
</evidence>
<proteinExistence type="predicted"/>
<feature type="transmembrane region" description="Helical" evidence="5">
    <location>
        <begin position="45"/>
        <end position="64"/>
    </location>
</feature>
<dbReference type="OrthoDB" id="8050531at2"/>
<accession>A0A4R2GQB8</accession>
<evidence type="ECO:0000256" key="1">
    <source>
        <dbReference type="ARBA" id="ARBA00004141"/>
    </source>
</evidence>
<name>A0A4R2GQB8_9HYPH</name>